<keyword evidence="3" id="KW-1185">Reference proteome</keyword>
<feature type="region of interest" description="Disordered" evidence="1">
    <location>
        <begin position="85"/>
        <end position="109"/>
    </location>
</feature>
<gene>
    <name evidence="2" type="ORF">HMN09_00916000</name>
</gene>
<dbReference type="AlphaFoldDB" id="A0A8H6SL71"/>
<evidence type="ECO:0000313" key="2">
    <source>
        <dbReference type="EMBL" id="KAF7300327.1"/>
    </source>
</evidence>
<name>A0A8H6SL71_MYCCL</name>
<dbReference type="Gene3D" id="3.60.130.30">
    <property type="match status" value="1"/>
</dbReference>
<sequence length="440" mass="48441">MLTVSRRAAGAPSRNSLSRAFSPSDRALCAAVRAESDMRGDTEPPDSEVDEGPEGVDEVPAAQLLRAAMYGSSYVEREPIRIEDVPAPTNGSVSRAHRKRREQRRAKVEVEGHVPRAAAYAHRAAEARPLQTGLESGDLPVELGAYRAGMPDAKELRGSKKSRGIDDFLRLGFQVLRWNGMYVTYTPVDGVPLVDSEGRVFAVLAGRPKGATYDAHVHRAFCLMVAAAAARAAAKTAVQTHRRGFYTAITVGISYGQGQTEPCSLQSEYPELAEQLVKDSAFQELASFASSMLAFWAPRLYDYYQEYNTKLDPSLKTPRPFARSVFASATFNLGPNVWTFKHRDVLNLPFGWCAITALGNFDHTKGGHLVLWDLKLVVEFPAGATILIPSATLAHSNIPRGELAEEDPELYEVRVEEKEKRYQEGLALWSTMDELVARAE</sequence>
<protein>
    <submittedName>
        <fullName evidence="2">Uncharacterized protein</fullName>
    </submittedName>
</protein>
<comment type="caution">
    <text evidence="2">The sequence shown here is derived from an EMBL/GenBank/DDBJ whole genome shotgun (WGS) entry which is preliminary data.</text>
</comment>
<dbReference type="Proteomes" id="UP000613580">
    <property type="component" value="Unassembled WGS sequence"/>
</dbReference>
<reference evidence="2" key="1">
    <citation type="submission" date="2020-05" db="EMBL/GenBank/DDBJ databases">
        <title>Mycena genomes resolve the evolution of fungal bioluminescence.</title>
        <authorList>
            <person name="Tsai I.J."/>
        </authorList>
    </citation>
    <scope>NUCLEOTIDE SEQUENCE</scope>
    <source>
        <strain evidence="2">110903Hualien_Pintung</strain>
    </source>
</reference>
<dbReference type="EMBL" id="JACAZE010000013">
    <property type="protein sequence ID" value="KAF7300327.1"/>
    <property type="molecule type" value="Genomic_DNA"/>
</dbReference>
<feature type="compositionally biased region" description="Basic residues" evidence="1">
    <location>
        <begin position="95"/>
        <end position="104"/>
    </location>
</feature>
<accession>A0A8H6SL71</accession>
<feature type="compositionally biased region" description="Acidic residues" evidence="1">
    <location>
        <begin position="43"/>
        <end position="56"/>
    </location>
</feature>
<proteinExistence type="predicted"/>
<organism evidence="2 3">
    <name type="scientific">Mycena chlorophos</name>
    <name type="common">Agaric fungus</name>
    <name type="synonym">Agaricus chlorophos</name>
    <dbReference type="NCBI Taxonomy" id="658473"/>
    <lineage>
        <taxon>Eukaryota</taxon>
        <taxon>Fungi</taxon>
        <taxon>Dikarya</taxon>
        <taxon>Basidiomycota</taxon>
        <taxon>Agaricomycotina</taxon>
        <taxon>Agaricomycetes</taxon>
        <taxon>Agaricomycetidae</taxon>
        <taxon>Agaricales</taxon>
        <taxon>Marasmiineae</taxon>
        <taxon>Mycenaceae</taxon>
        <taxon>Mycena</taxon>
    </lineage>
</organism>
<evidence type="ECO:0000256" key="1">
    <source>
        <dbReference type="SAM" id="MobiDB-lite"/>
    </source>
</evidence>
<feature type="region of interest" description="Disordered" evidence="1">
    <location>
        <begin position="1"/>
        <end position="56"/>
    </location>
</feature>
<dbReference type="OrthoDB" id="3020801at2759"/>
<evidence type="ECO:0000313" key="3">
    <source>
        <dbReference type="Proteomes" id="UP000613580"/>
    </source>
</evidence>